<dbReference type="GO" id="GO:0006082">
    <property type="term" value="P:organic acid metabolic process"/>
    <property type="evidence" value="ECO:0007669"/>
    <property type="project" value="TreeGrafter"/>
</dbReference>
<dbReference type="GO" id="GO:0016020">
    <property type="term" value="C:membrane"/>
    <property type="evidence" value="ECO:0007669"/>
    <property type="project" value="UniProtKB-SubCell"/>
</dbReference>
<evidence type="ECO:0000256" key="10">
    <source>
        <dbReference type="PIRSR" id="PIRSR602401-1"/>
    </source>
</evidence>
<gene>
    <name evidence="11" type="ORF">WMY93_024395</name>
</gene>
<dbReference type="PANTHER" id="PTHR24300">
    <property type="entry name" value="CYTOCHROME P450 508A4-RELATED"/>
    <property type="match status" value="1"/>
</dbReference>
<dbReference type="PROSITE" id="PS00086">
    <property type="entry name" value="CYTOCHROME_P450"/>
    <property type="match status" value="1"/>
</dbReference>
<keyword evidence="8" id="KW-0503">Monooxygenase</keyword>
<dbReference type="InterPro" id="IPR050182">
    <property type="entry name" value="Cytochrome_P450_fam2"/>
</dbReference>
<dbReference type="SUPFAM" id="SSF48264">
    <property type="entry name" value="Cytochrome P450"/>
    <property type="match status" value="2"/>
</dbReference>
<evidence type="ECO:0000256" key="1">
    <source>
        <dbReference type="ARBA" id="ARBA00001971"/>
    </source>
</evidence>
<dbReference type="FunFam" id="1.10.630.10:FF:000004">
    <property type="entry name" value="cytochrome P450 2D15 isoform X1"/>
    <property type="match status" value="2"/>
</dbReference>
<comment type="similarity">
    <text evidence="3">Belongs to the cytochrome P450 family.</text>
</comment>
<organism evidence="11 12">
    <name type="scientific">Mugilogobius chulae</name>
    <name type="common">yellowstripe goby</name>
    <dbReference type="NCBI Taxonomy" id="88201"/>
    <lineage>
        <taxon>Eukaryota</taxon>
        <taxon>Metazoa</taxon>
        <taxon>Chordata</taxon>
        <taxon>Craniata</taxon>
        <taxon>Vertebrata</taxon>
        <taxon>Euteleostomi</taxon>
        <taxon>Actinopterygii</taxon>
        <taxon>Neopterygii</taxon>
        <taxon>Teleostei</taxon>
        <taxon>Neoteleostei</taxon>
        <taxon>Acanthomorphata</taxon>
        <taxon>Gobiaria</taxon>
        <taxon>Gobiiformes</taxon>
        <taxon>Gobioidei</taxon>
        <taxon>Gobiidae</taxon>
        <taxon>Gobionellinae</taxon>
        <taxon>Mugilogobius</taxon>
    </lineage>
</organism>
<dbReference type="GO" id="GO:0016712">
    <property type="term" value="F:oxidoreductase activity, acting on paired donors, with incorporation or reduction of molecular oxygen, reduced flavin or flavoprotein as one donor, and incorporation of one atom of oxygen"/>
    <property type="evidence" value="ECO:0007669"/>
    <property type="project" value="TreeGrafter"/>
</dbReference>
<comment type="cofactor">
    <cofactor evidence="1 10">
        <name>heme</name>
        <dbReference type="ChEBI" id="CHEBI:30413"/>
    </cofactor>
</comment>
<evidence type="ECO:0000256" key="5">
    <source>
        <dbReference type="ARBA" id="ARBA00022723"/>
    </source>
</evidence>
<dbReference type="PANTHER" id="PTHR24300:SF301">
    <property type="entry name" value="CYP2J25 PROTEIN-RELATED"/>
    <property type="match status" value="1"/>
</dbReference>
<accession>A0AAW0MZH9</accession>
<dbReference type="Gene3D" id="1.10.630.10">
    <property type="entry name" value="Cytochrome P450"/>
    <property type="match status" value="2"/>
</dbReference>
<keyword evidence="12" id="KW-1185">Reference proteome</keyword>
<keyword evidence="6" id="KW-0560">Oxidoreductase</keyword>
<dbReference type="PRINTS" id="PR00385">
    <property type="entry name" value="P450"/>
</dbReference>
<dbReference type="GO" id="GO:0005506">
    <property type="term" value="F:iron ion binding"/>
    <property type="evidence" value="ECO:0007669"/>
    <property type="project" value="InterPro"/>
</dbReference>
<keyword evidence="7 10" id="KW-0408">Iron</keyword>
<evidence type="ECO:0008006" key="13">
    <source>
        <dbReference type="Google" id="ProtNLM"/>
    </source>
</evidence>
<evidence type="ECO:0000313" key="12">
    <source>
        <dbReference type="Proteomes" id="UP001460270"/>
    </source>
</evidence>
<dbReference type="GO" id="GO:0020037">
    <property type="term" value="F:heme binding"/>
    <property type="evidence" value="ECO:0007669"/>
    <property type="project" value="InterPro"/>
</dbReference>
<dbReference type="InterPro" id="IPR001128">
    <property type="entry name" value="Cyt_P450"/>
</dbReference>
<comment type="subcellular location">
    <subcellularLocation>
        <location evidence="2">Membrane</location>
    </subcellularLocation>
</comment>
<comment type="caution">
    <text evidence="11">The sequence shown here is derived from an EMBL/GenBank/DDBJ whole genome shotgun (WGS) entry which is preliminary data.</text>
</comment>
<dbReference type="EMBL" id="JBBPFD010000018">
    <property type="protein sequence ID" value="KAK7888835.1"/>
    <property type="molecule type" value="Genomic_DNA"/>
</dbReference>
<dbReference type="InterPro" id="IPR002401">
    <property type="entry name" value="Cyt_P450_E_grp-I"/>
</dbReference>
<dbReference type="GO" id="GO:0005737">
    <property type="term" value="C:cytoplasm"/>
    <property type="evidence" value="ECO:0007669"/>
    <property type="project" value="TreeGrafter"/>
</dbReference>
<keyword evidence="9" id="KW-0472">Membrane</keyword>
<keyword evidence="4 10" id="KW-0349">Heme</keyword>
<dbReference type="PRINTS" id="PR00463">
    <property type="entry name" value="EP450I"/>
</dbReference>
<dbReference type="InterPro" id="IPR017972">
    <property type="entry name" value="Cyt_P450_CS"/>
</dbReference>
<proteinExistence type="inferred from homology"/>
<dbReference type="CDD" id="cd11026">
    <property type="entry name" value="CYP2"/>
    <property type="match status" value="1"/>
</dbReference>
<name>A0AAW0MZH9_9GOBI</name>
<dbReference type="Proteomes" id="UP001460270">
    <property type="component" value="Unassembled WGS sequence"/>
</dbReference>
<reference evidence="12" key="1">
    <citation type="submission" date="2024-04" db="EMBL/GenBank/DDBJ databases">
        <title>Salinicola lusitanus LLJ914,a marine bacterium isolated from the Okinawa Trough.</title>
        <authorList>
            <person name="Li J."/>
        </authorList>
    </citation>
    <scope>NUCLEOTIDE SEQUENCE [LARGE SCALE GENOMIC DNA]</scope>
</reference>
<evidence type="ECO:0000256" key="8">
    <source>
        <dbReference type="ARBA" id="ARBA00023033"/>
    </source>
</evidence>
<evidence type="ECO:0000313" key="11">
    <source>
        <dbReference type="EMBL" id="KAK7888835.1"/>
    </source>
</evidence>
<keyword evidence="5 10" id="KW-0479">Metal-binding</keyword>
<sequence>MEALFQLFGLEWLDYKTILIFLFLFALFTDLVKNWRPEDYPPGPWPIPFIGDIPRISPSTIHLDFAKFAKKYGNIFSVRLFGGQIIVVNGYKLVREALAVRGDDYADRPTLPIFEDLIGNSGLVSSNGYLWKQQRRFALHTLRNFGLGKKSLEPAIQQECQYLAEEFAQQKGEPVNPHIFLNKAVSNIISCLVFGERLEYNNKQHQKILLDIKELLQLESSNWAMIYNAVPWLMKRLPGPHQGIFTLTQYIIDYIQTKIDEHKESHDPSNPRDYIDCFLSEITEREDKEAGFDLKNLCLSALDLFFAGTETTTTTLNWALLFMIVHPDIQEKVQAEIDTVVGSSRLPSMQDRDNLHYTNAVIHEVQRMGNIIPLNVLHKTTRDTTLENYTIPKGVMVIGNLDSVLNDPSMWESPHTFNPGTSWMKMGNLGRETASCPFLLVSKRVCLGEQLARMELFLFFSGLLQRFTFTAPEGEKPTLDADMTFVRSPKPYHYPPGPWPIPFIGDVPRISPSTIDLDFAKLAKKYGNIFSVRLFGGQMVVINGYKLVKEALAVRGDDYADRPTLPMFEDLIGNAGLVASNGYLWKQQRRFALHTLRNFGLGKKSLEPAIQQECQYLAEEFAQQKGEPVDPHIFLNKAVSNIISCLVFGERLEYNNKQHQKILLDFKELIQVEGSIWAMIYNAVPWLMRRLPGPHQRIFTLTQNLIDYVQAKVDEHKESHNPSDPRDYIDCFLSEIAEKEDKEAGFDLKNLCLSALDLFFAGTETTTTTMYWALLFMIYHPDIQKKVQAEIDAVVGSSRVPSMQDRDNLHYTNAVIHEVQRMGNIVPINVMHMTTRDTTLENYTIPKGVTVVGNLDSVLNDPAMWESPHTFNPGHFLDENGKFRKRDGFLPFSIGKRVCLGEQLARMELFLFFSGLLQRFTFSAPEGKKPTLEANMSFVRTPKPYRLCAKLR</sequence>
<feature type="binding site" description="axial binding residue" evidence="10">
    <location>
        <position position="899"/>
    </location>
    <ligand>
        <name>heme</name>
        <dbReference type="ChEBI" id="CHEBI:30413"/>
    </ligand>
    <ligandPart>
        <name>Fe</name>
        <dbReference type="ChEBI" id="CHEBI:18248"/>
    </ligandPart>
</feature>
<evidence type="ECO:0000256" key="9">
    <source>
        <dbReference type="ARBA" id="ARBA00023136"/>
    </source>
</evidence>
<protein>
    <recommendedName>
        <fullName evidence="13">Cytochrome P450</fullName>
    </recommendedName>
</protein>
<evidence type="ECO:0000256" key="3">
    <source>
        <dbReference type="ARBA" id="ARBA00010617"/>
    </source>
</evidence>
<evidence type="ECO:0000256" key="6">
    <source>
        <dbReference type="ARBA" id="ARBA00023002"/>
    </source>
</evidence>
<dbReference type="AlphaFoldDB" id="A0AAW0MZH9"/>
<evidence type="ECO:0000256" key="2">
    <source>
        <dbReference type="ARBA" id="ARBA00004370"/>
    </source>
</evidence>
<dbReference type="GO" id="GO:0006805">
    <property type="term" value="P:xenobiotic metabolic process"/>
    <property type="evidence" value="ECO:0007669"/>
    <property type="project" value="TreeGrafter"/>
</dbReference>
<evidence type="ECO:0000256" key="4">
    <source>
        <dbReference type="ARBA" id="ARBA00022617"/>
    </source>
</evidence>
<dbReference type="InterPro" id="IPR036396">
    <property type="entry name" value="Cyt_P450_sf"/>
</dbReference>
<evidence type="ECO:0000256" key="7">
    <source>
        <dbReference type="ARBA" id="ARBA00023004"/>
    </source>
</evidence>
<dbReference type="Pfam" id="PF00067">
    <property type="entry name" value="p450"/>
    <property type="match status" value="2"/>
</dbReference>